<evidence type="ECO:0000256" key="5">
    <source>
        <dbReference type="ARBA" id="ARBA00022833"/>
    </source>
</evidence>
<evidence type="ECO:0000256" key="2">
    <source>
        <dbReference type="ARBA" id="ARBA00022670"/>
    </source>
</evidence>
<evidence type="ECO:0000256" key="4">
    <source>
        <dbReference type="ARBA" id="ARBA00022801"/>
    </source>
</evidence>
<keyword evidence="7" id="KW-0812">Transmembrane</keyword>
<evidence type="ECO:0000259" key="8">
    <source>
        <dbReference type="Pfam" id="PF01435"/>
    </source>
</evidence>
<reference evidence="9 10" key="1">
    <citation type="journal article" date="2019" name="Int. J. Syst. Evol. Microbiol.">
        <title>The Global Catalogue of Microorganisms (GCM) 10K type strain sequencing project: providing services to taxonomists for standard genome sequencing and annotation.</title>
        <authorList>
            <consortium name="The Broad Institute Genomics Platform"/>
            <consortium name="The Broad Institute Genome Sequencing Center for Infectious Disease"/>
            <person name="Wu L."/>
            <person name="Ma J."/>
        </authorList>
    </citation>
    <scope>NUCLEOTIDE SEQUENCE [LARGE SCALE GENOMIC DNA]</scope>
    <source>
        <strain evidence="9 10">JCM 6242</strain>
    </source>
</reference>
<keyword evidence="2" id="KW-0645">Protease</keyword>
<evidence type="ECO:0000313" key="10">
    <source>
        <dbReference type="Proteomes" id="UP001500831"/>
    </source>
</evidence>
<dbReference type="EMBL" id="BAAAVI010000023">
    <property type="protein sequence ID" value="GAA2875132.1"/>
    <property type="molecule type" value="Genomic_DNA"/>
</dbReference>
<feature type="transmembrane region" description="Helical" evidence="7">
    <location>
        <begin position="218"/>
        <end position="240"/>
    </location>
</feature>
<keyword evidence="3" id="KW-0479">Metal-binding</keyword>
<feature type="transmembrane region" description="Helical" evidence="7">
    <location>
        <begin position="306"/>
        <end position="328"/>
    </location>
</feature>
<proteinExistence type="predicted"/>
<keyword evidence="10" id="KW-1185">Reference proteome</keyword>
<dbReference type="InterPro" id="IPR001915">
    <property type="entry name" value="Peptidase_M48"/>
</dbReference>
<evidence type="ECO:0000256" key="6">
    <source>
        <dbReference type="ARBA" id="ARBA00023049"/>
    </source>
</evidence>
<feature type="transmembrane region" description="Helical" evidence="7">
    <location>
        <begin position="334"/>
        <end position="357"/>
    </location>
</feature>
<feature type="transmembrane region" description="Helical" evidence="7">
    <location>
        <begin position="505"/>
        <end position="524"/>
    </location>
</feature>
<evidence type="ECO:0000256" key="7">
    <source>
        <dbReference type="SAM" id="Phobius"/>
    </source>
</evidence>
<feature type="transmembrane region" description="Helical" evidence="7">
    <location>
        <begin position="60"/>
        <end position="84"/>
    </location>
</feature>
<evidence type="ECO:0000256" key="3">
    <source>
        <dbReference type="ARBA" id="ARBA00022723"/>
    </source>
</evidence>
<feature type="transmembrane region" description="Helical" evidence="7">
    <location>
        <begin position="408"/>
        <end position="430"/>
    </location>
</feature>
<comment type="cofactor">
    <cofactor evidence="1">
        <name>Zn(2+)</name>
        <dbReference type="ChEBI" id="CHEBI:29105"/>
    </cofactor>
</comment>
<evidence type="ECO:0000313" key="9">
    <source>
        <dbReference type="EMBL" id="GAA2875132.1"/>
    </source>
</evidence>
<dbReference type="RefSeq" id="WP_344972715.1">
    <property type="nucleotide sequence ID" value="NZ_BAAAVI010000023.1"/>
</dbReference>
<comment type="caution">
    <text evidence="9">The sequence shown here is derived from an EMBL/GenBank/DDBJ whole genome shotgun (WGS) entry which is preliminary data.</text>
</comment>
<protein>
    <recommendedName>
        <fullName evidence="8">Peptidase M48 domain-containing protein</fullName>
    </recommendedName>
</protein>
<feature type="transmembrane region" description="Helical" evidence="7">
    <location>
        <begin position="442"/>
        <end position="465"/>
    </location>
</feature>
<dbReference type="Pfam" id="PF01435">
    <property type="entry name" value="Peptidase_M48"/>
    <property type="match status" value="1"/>
</dbReference>
<name>A0ABN3VZW1_9ACTN</name>
<accession>A0ABN3VZW1</accession>
<feature type="domain" description="Peptidase M48" evidence="8">
    <location>
        <begin position="106"/>
        <end position="292"/>
    </location>
</feature>
<keyword evidence="7" id="KW-0472">Membrane</keyword>
<gene>
    <name evidence="9" type="ORF">GCM10010517_35960</name>
</gene>
<keyword evidence="7" id="KW-1133">Transmembrane helix</keyword>
<keyword evidence="4" id="KW-0378">Hydrolase</keyword>
<organism evidence="9 10">
    <name type="scientific">Streptosporangium fragile</name>
    <dbReference type="NCBI Taxonomy" id="46186"/>
    <lineage>
        <taxon>Bacteria</taxon>
        <taxon>Bacillati</taxon>
        <taxon>Actinomycetota</taxon>
        <taxon>Actinomycetes</taxon>
        <taxon>Streptosporangiales</taxon>
        <taxon>Streptosporangiaceae</taxon>
        <taxon>Streptosporangium</taxon>
    </lineage>
</organism>
<feature type="transmembrane region" description="Helical" evidence="7">
    <location>
        <begin position="369"/>
        <end position="388"/>
    </location>
</feature>
<feature type="transmembrane region" description="Helical" evidence="7">
    <location>
        <begin position="20"/>
        <end position="40"/>
    </location>
</feature>
<keyword evidence="5" id="KW-0862">Zinc</keyword>
<feature type="transmembrane region" description="Helical" evidence="7">
    <location>
        <begin position="188"/>
        <end position="206"/>
    </location>
</feature>
<dbReference type="Proteomes" id="UP001500831">
    <property type="component" value="Unassembled WGS sequence"/>
</dbReference>
<sequence length="539" mass="56461">MSGPRPTLDVRAFPSDPSLLLILLAAGVLLSDLFFALWLAELNAPLDCSSATYPACPKDAGAMFSGTVTHLLQVLTPGMGMYALSAWLRRRRAVPLRDTAFQGAAETVERLVGQAGLGRRPTVLVGRRLRSGACVTGPLGGPHLLLGPELLALHDKGGQQRRVFETVVRHELAHLQSGDLRPQLLTTLLRWSNLYAGAFAVFALTLTLSGDDIPAGDYLFSVVRVVLLALLGELIARAYLRVREHHADLRAGTADPEGLLATMRAGAAGAAGPGLRVWLRHHPLGSDRLAVALAPSRLLASSPGRLLLGATVAGVLLATLQDLLLRIAAPGSGVSTAILCGAVIGTALTLFFAFSLWGHAWHADAPGRAWPAAAAALTVGLPVGSHLAVFTRVSGRGLTGIPPNPLLLAVLAGGALLLCGWLAALGAAWRRGDPQARRVPRFLALAVPAACAVGGWLFAMFWTWAASLLGLSFCPDFPDAPLCRLADPERRIAVSMLATFGSGPVLPAVVLVASAAIPLALFLARRPERGGWEDQTGSG</sequence>
<keyword evidence="6" id="KW-0482">Metalloprotease</keyword>
<evidence type="ECO:0000256" key="1">
    <source>
        <dbReference type="ARBA" id="ARBA00001947"/>
    </source>
</evidence>